<sequence>MASNNAYDPFFPKDPQRQNSYASSNASAVSGSPNYPGHSFTSSPPGGLSPSSSVSKQQGTSIVLYRLAGNESGSNRGSTISETHSIMNEDNKYPSFRQQNDPLPSPAASEYSRLPRAALFSTTPSSTQASLLSQTPPRGLVPYEINLHDAPLHEEDDVLHDPKEWKGSKIRVAGRANGSRGLNWRAFQNVGMLAFLVLGMLMLFMIWPIIMHVQDSQFRKTVAENHVINGTGQVPFRTLTRELIDKDTPEAAKTRTGFDGKKYNLVFSDEFEEPGRTFFPGDDPYFEAMDFWYGVTQDLEWYDPRQVITRDGAMVITMDADMNRTTQPNLTPGSSAPFRAANNHDFSFRSGMVQTWNKLCFSSGYVEISVILPGADSEQNQYWPGAWTMGNLGRPGYPATSHMTWPYSYDECDVGTFPNQTNRDGLGPAAALANGRGGWEQYDGRLSVLKGQRLSACTCPNSEHPGPWGKFDGSNVERYRGRGAPEIDIIEIQHNDPGHPGTVASQSAQFAPFTHMWNHDQSGTTMYNASITKVNLGFPGSPLQQAVSALTRVPDEGFQGVTNRRYVTYGFEYWADPNARDDGFITWQVDGKPSFEVRASAVLADRGPEGSQVGRRIVPEEPMSLIMNLGISHNWGNIDYSTLIFPAEMMFDYVRIYQREGHENIGCDPKDYPTMDYIQRHLDQYMDWEKQEWEYADPKNRLWEGGC</sequence>
<evidence type="ECO:0000256" key="5">
    <source>
        <dbReference type="ARBA" id="ARBA00022989"/>
    </source>
</evidence>
<dbReference type="SUPFAM" id="SSF49899">
    <property type="entry name" value="Concanavalin A-like lectins/glucanases"/>
    <property type="match status" value="1"/>
</dbReference>
<organism evidence="12 13">
    <name type="scientific">Marasmius tenuissimus</name>
    <dbReference type="NCBI Taxonomy" id="585030"/>
    <lineage>
        <taxon>Eukaryota</taxon>
        <taxon>Fungi</taxon>
        <taxon>Dikarya</taxon>
        <taxon>Basidiomycota</taxon>
        <taxon>Agaricomycotina</taxon>
        <taxon>Agaricomycetes</taxon>
        <taxon>Agaricomycetidae</taxon>
        <taxon>Agaricales</taxon>
        <taxon>Marasmiineae</taxon>
        <taxon>Marasmiaceae</taxon>
        <taxon>Marasmius</taxon>
    </lineage>
</organism>
<dbReference type="PANTHER" id="PTHR31361:SF1">
    <property type="entry name" value="BETA-GLUCAN SYNTHESIS-ASSOCIATED PROTEIN KRE6-RELATED"/>
    <property type="match status" value="1"/>
</dbReference>
<dbReference type="InterPro" id="IPR013320">
    <property type="entry name" value="ConA-like_dom_sf"/>
</dbReference>
<keyword evidence="8" id="KW-0961">Cell wall biogenesis/degradation</keyword>
<evidence type="ECO:0000256" key="2">
    <source>
        <dbReference type="ARBA" id="ARBA00010962"/>
    </source>
</evidence>
<dbReference type="Pfam" id="PF03935">
    <property type="entry name" value="SKN1_KRE6_Sbg1"/>
    <property type="match status" value="2"/>
</dbReference>
<evidence type="ECO:0000313" key="12">
    <source>
        <dbReference type="EMBL" id="KAL0057778.1"/>
    </source>
</evidence>
<feature type="transmembrane region" description="Helical" evidence="10">
    <location>
        <begin position="190"/>
        <end position="210"/>
    </location>
</feature>
<evidence type="ECO:0000256" key="4">
    <source>
        <dbReference type="ARBA" id="ARBA00022968"/>
    </source>
</evidence>
<evidence type="ECO:0000256" key="1">
    <source>
        <dbReference type="ARBA" id="ARBA00004606"/>
    </source>
</evidence>
<comment type="similarity">
    <text evidence="2">Belongs to the SKN1/KRE6 family.</text>
</comment>
<feature type="region of interest" description="Disordered" evidence="9">
    <location>
        <begin position="1"/>
        <end position="56"/>
    </location>
</feature>
<evidence type="ECO:0000256" key="7">
    <source>
        <dbReference type="ARBA" id="ARBA00023180"/>
    </source>
</evidence>
<keyword evidence="13" id="KW-1185">Reference proteome</keyword>
<keyword evidence="6 10" id="KW-0472">Membrane</keyword>
<dbReference type="InterPro" id="IPR000757">
    <property type="entry name" value="Beta-glucanase-like"/>
</dbReference>
<dbReference type="Proteomes" id="UP001437256">
    <property type="component" value="Unassembled WGS sequence"/>
</dbReference>
<feature type="domain" description="GH16" evidence="11">
    <location>
        <begin position="256"/>
        <end position="662"/>
    </location>
</feature>
<accession>A0ABR2Z901</accession>
<proteinExistence type="inferred from homology"/>
<evidence type="ECO:0000313" key="13">
    <source>
        <dbReference type="Proteomes" id="UP001437256"/>
    </source>
</evidence>
<name>A0ABR2Z901_9AGAR</name>
<comment type="subcellular location">
    <subcellularLocation>
        <location evidence="1">Membrane</location>
        <topology evidence="1">Single-pass type II membrane protein</topology>
    </subcellularLocation>
</comment>
<dbReference type="EMBL" id="JBBXMP010000439">
    <property type="protein sequence ID" value="KAL0057778.1"/>
    <property type="molecule type" value="Genomic_DNA"/>
</dbReference>
<dbReference type="Gene3D" id="2.60.120.200">
    <property type="match status" value="2"/>
</dbReference>
<reference evidence="12 13" key="1">
    <citation type="submission" date="2024-05" db="EMBL/GenBank/DDBJ databases">
        <title>A draft genome resource for the thread blight pathogen Marasmius tenuissimus strain MS-2.</title>
        <authorList>
            <person name="Yulfo-Soto G.E."/>
            <person name="Baruah I.K."/>
            <person name="Amoako-Attah I."/>
            <person name="Bukari Y."/>
            <person name="Meinhardt L.W."/>
            <person name="Bailey B.A."/>
            <person name="Cohen S.P."/>
        </authorList>
    </citation>
    <scope>NUCLEOTIDE SEQUENCE [LARGE SCALE GENOMIC DNA]</scope>
    <source>
        <strain evidence="12 13">MS-2</strain>
    </source>
</reference>
<keyword evidence="5 10" id="KW-1133">Transmembrane helix</keyword>
<evidence type="ECO:0000256" key="6">
    <source>
        <dbReference type="ARBA" id="ARBA00023136"/>
    </source>
</evidence>
<evidence type="ECO:0000256" key="8">
    <source>
        <dbReference type="ARBA" id="ARBA00023316"/>
    </source>
</evidence>
<gene>
    <name evidence="12" type="ORF">AAF712_015570</name>
</gene>
<keyword evidence="4" id="KW-0735">Signal-anchor</keyword>
<dbReference type="PANTHER" id="PTHR31361">
    <property type="entry name" value="BETA-GLUCAN SYNTHESIS-ASSOCIATED PROTEIN KRE6-RELATED"/>
    <property type="match status" value="1"/>
</dbReference>
<evidence type="ECO:0000256" key="10">
    <source>
        <dbReference type="SAM" id="Phobius"/>
    </source>
</evidence>
<protein>
    <recommendedName>
        <fullName evidence="11">GH16 domain-containing protein</fullName>
    </recommendedName>
</protein>
<evidence type="ECO:0000256" key="9">
    <source>
        <dbReference type="SAM" id="MobiDB-lite"/>
    </source>
</evidence>
<comment type="caution">
    <text evidence="12">The sequence shown here is derived from an EMBL/GenBank/DDBJ whole genome shotgun (WGS) entry which is preliminary data.</text>
</comment>
<dbReference type="InterPro" id="IPR005629">
    <property type="entry name" value="Skn1/Kre6/Sbg1"/>
</dbReference>
<keyword evidence="3 10" id="KW-0812">Transmembrane</keyword>
<keyword evidence="7" id="KW-0325">Glycoprotein</keyword>
<feature type="compositionally biased region" description="Low complexity" evidence="9">
    <location>
        <begin position="19"/>
        <end position="56"/>
    </location>
</feature>
<dbReference type="PROSITE" id="PS51762">
    <property type="entry name" value="GH16_2"/>
    <property type="match status" value="1"/>
</dbReference>
<evidence type="ECO:0000259" key="11">
    <source>
        <dbReference type="PROSITE" id="PS51762"/>
    </source>
</evidence>
<evidence type="ECO:0000256" key="3">
    <source>
        <dbReference type="ARBA" id="ARBA00022692"/>
    </source>
</evidence>